<dbReference type="InterPro" id="IPR037278">
    <property type="entry name" value="ARFGAP/RecO"/>
</dbReference>
<dbReference type="GO" id="GO:0008270">
    <property type="term" value="F:zinc ion binding"/>
    <property type="evidence" value="ECO:0007669"/>
    <property type="project" value="UniProtKB-KW"/>
</dbReference>
<gene>
    <name evidence="4" type="ORF">NSCI0253_LOCUS36029</name>
</gene>
<keyword evidence="1" id="KW-0479">Metal-binding</keyword>
<dbReference type="AlphaFoldDB" id="A0A7S1AQ45"/>
<dbReference type="InterPro" id="IPR044820">
    <property type="entry name" value="AGD14-like"/>
</dbReference>
<dbReference type="Gene3D" id="1.10.220.150">
    <property type="entry name" value="Arf GTPase activating protein"/>
    <property type="match status" value="1"/>
</dbReference>
<feature type="region of interest" description="Disordered" evidence="2">
    <location>
        <begin position="124"/>
        <end position="156"/>
    </location>
</feature>
<keyword evidence="1" id="KW-0862">Zinc</keyword>
<dbReference type="GO" id="GO:0005096">
    <property type="term" value="F:GTPase activator activity"/>
    <property type="evidence" value="ECO:0007669"/>
    <property type="project" value="InterPro"/>
</dbReference>
<dbReference type="PANTHER" id="PTHR46085:SF3">
    <property type="entry name" value="ARF GTPASE ACTIVATING PROTEIN"/>
    <property type="match status" value="1"/>
</dbReference>
<protein>
    <recommendedName>
        <fullName evidence="3">Arf-GAP domain-containing protein</fullName>
    </recommendedName>
</protein>
<proteinExistence type="predicted"/>
<dbReference type="SMART" id="SM00105">
    <property type="entry name" value="ArfGap"/>
    <property type="match status" value="1"/>
</dbReference>
<dbReference type="PROSITE" id="PS50115">
    <property type="entry name" value="ARFGAP"/>
    <property type="match status" value="1"/>
</dbReference>
<dbReference type="InterPro" id="IPR001164">
    <property type="entry name" value="ArfGAP_dom"/>
</dbReference>
<dbReference type="InterPro" id="IPR038508">
    <property type="entry name" value="ArfGAP_dom_sf"/>
</dbReference>
<accession>A0A7S1AQ45</accession>
<feature type="domain" description="Arf-GAP" evidence="3">
    <location>
        <begin position="5"/>
        <end position="128"/>
    </location>
</feature>
<evidence type="ECO:0000256" key="2">
    <source>
        <dbReference type="SAM" id="MobiDB-lite"/>
    </source>
</evidence>
<name>A0A7S1AQ45_NOCSC</name>
<evidence type="ECO:0000259" key="3">
    <source>
        <dbReference type="PROSITE" id="PS50115"/>
    </source>
</evidence>
<organism evidence="4">
    <name type="scientific">Noctiluca scintillans</name>
    <name type="common">Sea sparkle</name>
    <name type="synonym">Red tide dinoflagellate</name>
    <dbReference type="NCBI Taxonomy" id="2966"/>
    <lineage>
        <taxon>Eukaryota</taxon>
        <taxon>Sar</taxon>
        <taxon>Alveolata</taxon>
        <taxon>Dinophyceae</taxon>
        <taxon>Noctilucales</taxon>
        <taxon>Noctilucaceae</taxon>
        <taxon>Noctiluca</taxon>
    </lineage>
</organism>
<evidence type="ECO:0000313" key="4">
    <source>
        <dbReference type="EMBL" id="CAD8861674.1"/>
    </source>
</evidence>
<keyword evidence="1" id="KW-0863">Zinc-finger</keyword>
<dbReference type="SUPFAM" id="SSF57863">
    <property type="entry name" value="ArfGap/RecO-like zinc finger"/>
    <property type="match status" value="1"/>
</dbReference>
<feature type="compositionally biased region" description="Basic and acidic residues" evidence="2">
    <location>
        <begin position="131"/>
        <end position="144"/>
    </location>
</feature>
<evidence type="ECO:0000256" key="1">
    <source>
        <dbReference type="PROSITE-ProRule" id="PRU00288"/>
    </source>
</evidence>
<dbReference type="EMBL" id="HBFQ01050536">
    <property type="protein sequence ID" value="CAD8861674.1"/>
    <property type="molecule type" value="Transcribed_RNA"/>
</dbReference>
<reference evidence="4" key="1">
    <citation type="submission" date="2021-01" db="EMBL/GenBank/DDBJ databases">
        <authorList>
            <person name="Corre E."/>
            <person name="Pelletier E."/>
            <person name="Niang G."/>
            <person name="Scheremetjew M."/>
            <person name="Finn R."/>
            <person name="Kale V."/>
            <person name="Holt S."/>
            <person name="Cochrane G."/>
            <person name="Meng A."/>
            <person name="Brown T."/>
            <person name="Cohen L."/>
        </authorList>
    </citation>
    <scope>NUCLEOTIDE SEQUENCE</scope>
</reference>
<dbReference type="PANTHER" id="PTHR46085">
    <property type="entry name" value="ARFGAP/RECO-RELATED"/>
    <property type="match status" value="1"/>
</dbReference>
<sequence length="425" mass="43796">MVNAEAELQRLRKLPSNKVCPNCGKEDSLGFQAVCVPFRSFVCSDCKSAHQSFSHRCKSVSMSNWTMDEVCMLNERSGGNAICSKTWLSGVPSGQFPPKGNQDAIKKFVQQAYIECRWKQVAAQGGSSPGREARVENSEKEPRRPTPASVRAAGNLLDDCRAEPVRTPASKPAQTPAPSVDLLDDSFFNPTPASAPAPEVIPSSNAFSFVMDSPAAPVPTALGQGGFDPFGFEAVPGAAGFGLDFNPNSFISSPAPPAQPTCCASPCAGVPNAPVYASPPHFTQATAAPPLTTPAASTAPWAMQSSGVTSFQPSLSAAAPFASPATAAAPFITPPSASLASVGFPGYAPPATLGHQPQLTHSGFGMPGSSPFPPASAPAFNFTSIGSMSSGVSQAPPPASREDIMSAFDPLAPLPSVSGGICVRS</sequence>
<dbReference type="Pfam" id="PF01412">
    <property type="entry name" value="ArfGap"/>
    <property type="match status" value="1"/>
</dbReference>